<dbReference type="SUPFAM" id="SSF52047">
    <property type="entry name" value="RNI-like"/>
    <property type="match status" value="1"/>
</dbReference>
<organism evidence="2 3">
    <name type="scientific">Artemisia annua</name>
    <name type="common">Sweet wormwood</name>
    <dbReference type="NCBI Taxonomy" id="35608"/>
    <lineage>
        <taxon>Eukaryota</taxon>
        <taxon>Viridiplantae</taxon>
        <taxon>Streptophyta</taxon>
        <taxon>Embryophyta</taxon>
        <taxon>Tracheophyta</taxon>
        <taxon>Spermatophyta</taxon>
        <taxon>Magnoliopsida</taxon>
        <taxon>eudicotyledons</taxon>
        <taxon>Gunneridae</taxon>
        <taxon>Pentapetalae</taxon>
        <taxon>asterids</taxon>
        <taxon>campanulids</taxon>
        <taxon>Asterales</taxon>
        <taxon>Asteraceae</taxon>
        <taxon>Asteroideae</taxon>
        <taxon>Anthemideae</taxon>
        <taxon>Artemisiinae</taxon>
        <taxon>Artemisia</taxon>
    </lineage>
</organism>
<evidence type="ECO:0000313" key="2">
    <source>
        <dbReference type="EMBL" id="PWA81433.1"/>
    </source>
</evidence>
<dbReference type="GO" id="GO:0019005">
    <property type="term" value="C:SCF ubiquitin ligase complex"/>
    <property type="evidence" value="ECO:0007669"/>
    <property type="project" value="TreeGrafter"/>
</dbReference>
<comment type="caution">
    <text evidence="2">The sequence shown here is derived from an EMBL/GenBank/DDBJ whole genome shotgun (WGS) entry which is preliminary data.</text>
</comment>
<feature type="domain" description="F-box/LRR-repeat protein 15-like leucin rich repeat" evidence="1">
    <location>
        <begin position="117"/>
        <end position="222"/>
    </location>
</feature>
<proteinExistence type="predicted"/>
<dbReference type="Proteomes" id="UP000245207">
    <property type="component" value="Unassembled WGS sequence"/>
</dbReference>
<sequence length="384" mass="43367">MERLGDNELIYILDKIQNLKDLKSFCQVSKQFLRAACIRLSRLHTSFPCLHEDIIPASPNLLSFKFSKPLCNKHMKLIAQSCPKLTCMRVSLDKNLVPKGDSSDGEFDFNDDGLCEVANACSRLCEVHLSRRLHVGDVGVVYLVRSSKNLTRLKLDGCVNVTDESLKAIGVANHLKYLSLRGCYLVTDLGLKYLAKGDMKNCLERLHLNECDRISDKGIRYLKQMTGLYYLNLSKCGVNITDVGVMAICRLPSLMVLNLSWLINVTDSSLTHISRNCLKMNQIDFTGCEAITGKGLRALVHLRKLKTLKLFSCHNISWEDVKSFAKTSKIHHLGLSRSIKKQIAVRTATGECAEQNSNSYTHVYWDRANDVVILLIFYVVWMES</sequence>
<dbReference type="EMBL" id="PKPP01001592">
    <property type="protein sequence ID" value="PWA81433.1"/>
    <property type="molecule type" value="Genomic_DNA"/>
</dbReference>
<reference evidence="2 3" key="1">
    <citation type="journal article" date="2018" name="Mol. Plant">
        <title>The genome of Artemisia annua provides insight into the evolution of Asteraceae family and artemisinin biosynthesis.</title>
        <authorList>
            <person name="Shen Q."/>
            <person name="Zhang L."/>
            <person name="Liao Z."/>
            <person name="Wang S."/>
            <person name="Yan T."/>
            <person name="Shi P."/>
            <person name="Liu M."/>
            <person name="Fu X."/>
            <person name="Pan Q."/>
            <person name="Wang Y."/>
            <person name="Lv Z."/>
            <person name="Lu X."/>
            <person name="Zhang F."/>
            <person name="Jiang W."/>
            <person name="Ma Y."/>
            <person name="Chen M."/>
            <person name="Hao X."/>
            <person name="Li L."/>
            <person name="Tang Y."/>
            <person name="Lv G."/>
            <person name="Zhou Y."/>
            <person name="Sun X."/>
            <person name="Brodelius P.E."/>
            <person name="Rose J.K.C."/>
            <person name="Tang K."/>
        </authorList>
    </citation>
    <scope>NUCLEOTIDE SEQUENCE [LARGE SCALE GENOMIC DNA]</scope>
    <source>
        <strain evidence="3">cv. Huhao1</strain>
        <tissue evidence="2">Leaf</tissue>
    </source>
</reference>
<dbReference type="GO" id="GO:0031146">
    <property type="term" value="P:SCF-dependent proteasomal ubiquitin-dependent protein catabolic process"/>
    <property type="evidence" value="ECO:0007669"/>
    <property type="project" value="TreeGrafter"/>
</dbReference>
<dbReference type="PANTHER" id="PTHR13318:SF190">
    <property type="entry name" value="PARTNER OF PAIRED, ISOFORM B"/>
    <property type="match status" value="1"/>
</dbReference>
<name>A0A2U1P6P9_ARTAN</name>
<dbReference type="InterPro" id="IPR032675">
    <property type="entry name" value="LRR_dom_sf"/>
</dbReference>
<evidence type="ECO:0000259" key="1">
    <source>
        <dbReference type="Pfam" id="PF25372"/>
    </source>
</evidence>
<dbReference type="PANTHER" id="PTHR13318">
    <property type="entry name" value="PARTNER OF PAIRED, ISOFORM B-RELATED"/>
    <property type="match status" value="1"/>
</dbReference>
<accession>A0A2U1P6P9</accession>
<dbReference type="AlphaFoldDB" id="A0A2U1P6P9"/>
<evidence type="ECO:0000313" key="3">
    <source>
        <dbReference type="Proteomes" id="UP000245207"/>
    </source>
</evidence>
<dbReference type="InterPro" id="IPR001611">
    <property type="entry name" value="Leu-rich_rpt"/>
</dbReference>
<dbReference type="STRING" id="35608.A0A2U1P6P9"/>
<keyword evidence="3" id="KW-1185">Reference proteome</keyword>
<dbReference type="Pfam" id="PF13516">
    <property type="entry name" value="LRR_6"/>
    <property type="match status" value="1"/>
</dbReference>
<dbReference type="Gene3D" id="3.80.10.10">
    <property type="entry name" value="Ribonuclease Inhibitor"/>
    <property type="match status" value="2"/>
</dbReference>
<dbReference type="SMART" id="SM00367">
    <property type="entry name" value="LRR_CC"/>
    <property type="match status" value="8"/>
</dbReference>
<dbReference type="OrthoDB" id="1870722at2759"/>
<dbReference type="Pfam" id="PF25372">
    <property type="entry name" value="DUF7885"/>
    <property type="match status" value="1"/>
</dbReference>
<dbReference type="InterPro" id="IPR057207">
    <property type="entry name" value="FBXL15_LRR"/>
</dbReference>
<gene>
    <name evidence="2" type="ORF">CTI12_AA187420</name>
</gene>
<protein>
    <submittedName>
        <fullName evidence="2">Leucine-rich repeat, cysteine-containing subtype</fullName>
    </submittedName>
</protein>
<dbReference type="InterPro" id="IPR006553">
    <property type="entry name" value="Leu-rich_rpt_Cys-con_subtyp"/>
</dbReference>